<dbReference type="AlphaFoldDB" id="A0A8H3DMU9"/>
<name>A0A8H3DMU9_9AGAM</name>
<proteinExistence type="predicted"/>
<accession>A0A8H3DMU9</accession>
<evidence type="ECO:0000313" key="1">
    <source>
        <dbReference type="EMBL" id="CAE6528252.1"/>
    </source>
</evidence>
<evidence type="ECO:0000313" key="2">
    <source>
        <dbReference type="Proteomes" id="UP000663853"/>
    </source>
</evidence>
<gene>
    <name evidence="1" type="ORF">RDB_LOCUS163559</name>
</gene>
<sequence length="169" mass="18359">RNDSTSKGLNAFDRPLLTSVLAKSAVIGSSLVETEMDRKPDWPRPPSKEELESGKFDNWGMVKVTRVVSILELLDDSLQAQVKQLFAGLIFRSPCVGAHQLLGFDGAMNSGRRIEEIEIGSSDLQIESIAVHYNGGIVTGPYGTSGNSTRSSCFSVAKDEGITDILVWE</sequence>
<protein>
    <submittedName>
        <fullName evidence="1">Uncharacterized protein</fullName>
    </submittedName>
</protein>
<dbReference type="Proteomes" id="UP000663853">
    <property type="component" value="Unassembled WGS sequence"/>
</dbReference>
<reference evidence="1" key="1">
    <citation type="submission" date="2021-01" db="EMBL/GenBank/DDBJ databases">
        <authorList>
            <person name="Kaushik A."/>
        </authorList>
    </citation>
    <scope>NUCLEOTIDE SEQUENCE</scope>
    <source>
        <strain evidence="1">AG6-10EEA</strain>
    </source>
</reference>
<dbReference type="EMBL" id="CAJMXA010003945">
    <property type="protein sequence ID" value="CAE6528252.1"/>
    <property type="molecule type" value="Genomic_DNA"/>
</dbReference>
<feature type="non-terminal residue" evidence="1">
    <location>
        <position position="169"/>
    </location>
</feature>
<organism evidence="1 2">
    <name type="scientific">Rhizoctonia solani</name>
    <dbReference type="NCBI Taxonomy" id="456999"/>
    <lineage>
        <taxon>Eukaryota</taxon>
        <taxon>Fungi</taxon>
        <taxon>Dikarya</taxon>
        <taxon>Basidiomycota</taxon>
        <taxon>Agaricomycotina</taxon>
        <taxon>Agaricomycetes</taxon>
        <taxon>Cantharellales</taxon>
        <taxon>Ceratobasidiaceae</taxon>
        <taxon>Rhizoctonia</taxon>
    </lineage>
</organism>
<comment type="caution">
    <text evidence="1">The sequence shown here is derived from an EMBL/GenBank/DDBJ whole genome shotgun (WGS) entry which is preliminary data.</text>
</comment>
<feature type="non-terminal residue" evidence="1">
    <location>
        <position position="1"/>
    </location>
</feature>